<evidence type="ECO:0008006" key="5">
    <source>
        <dbReference type="Google" id="ProtNLM"/>
    </source>
</evidence>
<dbReference type="PANTHER" id="PTHR48184">
    <property type="entry name" value="RICIN B-TYPE LECTIN DOMAIN-CONTAINING PROTEIN"/>
    <property type="match status" value="1"/>
</dbReference>
<sequence>MKKKILFVTLLSFLVVGSAQAGSIWGQFKGNPIVNLKLNGKEVGSDKVPAIAIDGRTYVPLVTIGDLGLSYSYDATTQSVNVVNPAADTTEPTPTSTPDPTGSPEPTPTPDPTATPTPTPSPTPDPEATPTPTPSPTPTPTPTPSPTPTIPPINDTPELKDAACQQAKADSEWALEQYREGKITYTNYSKYQDRVIMVCPKQ</sequence>
<organism evidence="3 4">
    <name type="scientific">Cohnella zeiphila</name>
    <dbReference type="NCBI Taxonomy" id="2761120"/>
    <lineage>
        <taxon>Bacteria</taxon>
        <taxon>Bacillati</taxon>
        <taxon>Bacillota</taxon>
        <taxon>Bacilli</taxon>
        <taxon>Bacillales</taxon>
        <taxon>Paenibacillaceae</taxon>
        <taxon>Cohnella</taxon>
    </lineage>
</organism>
<evidence type="ECO:0000313" key="3">
    <source>
        <dbReference type="EMBL" id="MBB6731880.1"/>
    </source>
</evidence>
<dbReference type="PANTHER" id="PTHR48184:SF3">
    <property type="entry name" value="SCP DOMAIN-CONTAINING PROTEIN"/>
    <property type="match status" value="1"/>
</dbReference>
<comment type="caution">
    <text evidence="3">The sequence shown here is derived from an EMBL/GenBank/DDBJ whole genome shotgun (WGS) entry which is preliminary data.</text>
</comment>
<keyword evidence="4" id="KW-1185">Reference proteome</keyword>
<proteinExistence type="predicted"/>
<reference evidence="3 4" key="1">
    <citation type="submission" date="2020-08" db="EMBL/GenBank/DDBJ databases">
        <title>Cohnella phylogeny.</title>
        <authorList>
            <person name="Dunlap C."/>
        </authorList>
    </citation>
    <scope>NUCLEOTIDE SEQUENCE [LARGE SCALE GENOMIC DNA]</scope>
    <source>
        <strain evidence="3 4">CBP 2801</strain>
    </source>
</reference>
<name>A0A7X0SNB7_9BACL</name>
<dbReference type="AlphaFoldDB" id="A0A7X0SNB7"/>
<gene>
    <name evidence="3" type="ORF">H7C18_13245</name>
</gene>
<dbReference type="EMBL" id="JACJVO010000016">
    <property type="protein sequence ID" value="MBB6731880.1"/>
    <property type="molecule type" value="Genomic_DNA"/>
</dbReference>
<protein>
    <recommendedName>
        <fullName evidence="5">Copper amine oxidase-like N-terminal domain-containing protein</fullName>
    </recommendedName>
</protein>
<keyword evidence="2" id="KW-0732">Signal</keyword>
<feature type="compositionally biased region" description="Low complexity" evidence="1">
    <location>
        <begin position="85"/>
        <end position="94"/>
    </location>
</feature>
<evidence type="ECO:0000256" key="1">
    <source>
        <dbReference type="SAM" id="MobiDB-lite"/>
    </source>
</evidence>
<accession>A0A7X0SNB7</accession>
<dbReference type="RefSeq" id="WP_185129553.1">
    <property type="nucleotide sequence ID" value="NZ_JACJVO010000016.1"/>
</dbReference>
<feature type="region of interest" description="Disordered" evidence="1">
    <location>
        <begin position="83"/>
        <end position="165"/>
    </location>
</feature>
<evidence type="ECO:0000313" key="4">
    <source>
        <dbReference type="Proteomes" id="UP000564644"/>
    </source>
</evidence>
<dbReference type="Proteomes" id="UP000564644">
    <property type="component" value="Unassembled WGS sequence"/>
</dbReference>
<feature type="compositionally biased region" description="Pro residues" evidence="1">
    <location>
        <begin position="95"/>
        <end position="151"/>
    </location>
</feature>
<feature type="signal peptide" evidence="2">
    <location>
        <begin position="1"/>
        <end position="21"/>
    </location>
</feature>
<evidence type="ECO:0000256" key="2">
    <source>
        <dbReference type="SAM" id="SignalP"/>
    </source>
</evidence>
<feature type="chain" id="PRO_5030529393" description="Copper amine oxidase-like N-terminal domain-containing protein" evidence="2">
    <location>
        <begin position="22"/>
        <end position="202"/>
    </location>
</feature>